<evidence type="ECO:0000256" key="6">
    <source>
        <dbReference type="HAMAP-Rule" id="MF_00337"/>
    </source>
</evidence>
<sequence>MADTEPTAGATPVAGMSFEQALRELESVVARLESGEATLEDSISLYARGAELRAHCEAKLKAAEARVAEITQGSDGAVSARTVEIP</sequence>
<reference evidence="7 8" key="1">
    <citation type="submission" date="2019-06" db="EMBL/GenBank/DDBJ databases">
        <title>A novel bacterium of genus Amaricoccus, isolated from marine sediment.</title>
        <authorList>
            <person name="Huang H."/>
            <person name="Mo K."/>
            <person name="Hu Y."/>
        </authorList>
    </citation>
    <scope>NUCLEOTIDE SEQUENCE [LARGE SCALE GENOMIC DNA]</scope>
    <source>
        <strain evidence="7 8">HB172011</strain>
    </source>
</reference>
<dbReference type="GO" id="GO:0006308">
    <property type="term" value="P:DNA catabolic process"/>
    <property type="evidence" value="ECO:0007669"/>
    <property type="project" value="UniProtKB-UniRule"/>
</dbReference>
<evidence type="ECO:0000256" key="1">
    <source>
        <dbReference type="ARBA" id="ARBA00009998"/>
    </source>
</evidence>
<evidence type="ECO:0000256" key="5">
    <source>
        <dbReference type="ARBA" id="ARBA00022839"/>
    </source>
</evidence>
<evidence type="ECO:0000313" key="8">
    <source>
        <dbReference type="Proteomes" id="UP000319255"/>
    </source>
</evidence>
<dbReference type="PANTHER" id="PTHR34137:SF1">
    <property type="entry name" value="EXODEOXYRIBONUCLEASE 7 SMALL SUBUNIT"/>
    <property type="match status" value="1"/>
</dbReference>
<dbReference type="SUPFAM" id="SSF116842">
    <property type="entry name" value="XseB-like"/>
    <property type="match status" value="1"/>
</dbReference>
<accession>A0A501WV65</accession>
<keyword evidence="4 6" id="KW-0378">Hydrolase</keyword>
<dbReference type="NCBIfam" id="NF002139">
    <property type="entry name" value="PRK00977.1-3"/>
    <property type="match status" value="1"/>
</dbReference>
<protein>
    <recommendedName>
        <fullName evidence="6">Exodeoxyribonuclease 7 small subunit</fullName>
        <ecNumber evidence="6">3.1.11.6</ecNumber>
    </recommendedName>
    <alternativeName>
        <fullName evidence="6">Exodeoxyribonuclease VII small subunit</fullName>
        <shortName evidence="6">Exonuclease VII small subunit</shortName>
    </alternativeName>
</protein>
<comment type="subcellular location">
    <subcellularLocation>
        <location evidence="6">Cytoplasm</location>
    </subcellularLocation>
</comment>
<comment type="similarity">
    <text evidence="1 6">Belongs to the XseB family.</text>
</comment>
<dbReference type="InterPro" id="IPR037004">
    <property type="entry name" value="Exonuc_VII_ssu_sf"/>
</dbReference>
<dbReference type="Pfam" id="PF02609">
    <property type="entry name" value="Exonuc_VII_S"/>
    <property type="match status" value="1"/>
</dbReference>
<comment type="catalytic activity">
    <reaction evidence="6">
        <text>Exonucleolytic cleavage in either 5'- to 3'- or 3'- to 5'-direction to yield nucleoside 5'-phosphates.</text>
        <dbReference type="EC" id="3.1.11.6"/>
    </reaction>
</comment>
<keyword evidence="8" id="KW-1185">Reference proteome</keyword>
<name>A0A501WV65_9RHOB</name>
<dbReference type="NCBIfam" id="TIGR01280">
    <property type="entry name" value="xseB"/>
    <property type="match status" value="1"/>
</dbReference>
<dbReference type="Proteomes" id="UP000319255">
    <property type="component" value="Unassembled WGS sequence"/>
</dbReference>
<dbReference type="GO" id="GO:0009318">
    <property type="term" value="C:exodeoxyribonuclease VII complex"/>
    <property type="evidence" value="ECO:0007669"/>
    <property type="project" value="UniProtKB-UniRule"/>
</dbReference>
<comment type="caution">
    <text evidence="7">The sequence shown here is derived from an EMBL/GenBank/DDBJ whole genome shotgun (WGS) entry which is preliminary data.</text>
</comment>
<dbReference type="Gene3D" id="1.10.287.1040">
    <property type="entry name" value="Exonuclease VII, small subunit"/>
    <property type="match status" value="1"/>
</dbReference>
<dbReference type="GO" id="GO:0005829">
    <property type="term" value="C:cytosol"/>
    <property type="evidence" value="ECO:0007669"/>
    <property type="project" value="TreeGrafter"/>
</dbReference>
<evidence type="ECO:0000256" key="4">
    <source>
        <dbReference type="ARBA" id="ARBA00022801"/>
    </source>
</evidence>
<proteinExistence type="inferred from homology"/>
<dbReference type="HAMAP" id="MF_00337">
    <property type="entry name" value="Exonuc_7_S"/>
    <property type="match status" value="1"/>
</dbReference>
<evidence type="ECO:0000256" key="2">
    <source>
        <dbReference type="ARBA" id="ARBA00022490"/>
    </source>
</evidence>
<keyword evidence="2 6" id="KW-0963">Cytoplasm</keyword>
<dbReference type="AlphaFoldDB" id="A0A501WV65"/>
<gene>
    <name evidence="6" type="primary">xseB</name>
    <name evidence="7" type="ORF">FJM51_03920</name>
</gene>
<dbReference type="GO" id="GO:0008855">
    <property type="term" value="F:exodeoxyribonuclease VII activity"/>
    <property type="evidence" value="ECO:0007669"/>
    <property type="project" value="UniProtKB-UniRule"/>
</dbReference>
<keyword evidence="3 6" id="KW-0540">Nuclease</keyword>
<dbReference type="OrthoDB" id="9808145at2"/>
<dbReference type="EMBL" id="VFRP01000002">
    <property type="protein sequence ID" value="TPE53179.1"/>
    <property type="molecule type" value="Genomic_DNA"/>
</dbReference>
<dbReference type="RefSeq" id="WP_140452801.1">
    <property type="nucleotide sequence ID" value="NZ_VFRP01000002.1"/>
</dbReference>
<evidence type="ECO:0000313" key="7">
    <source>
        <dbReference type="EMBL" id="TPE53179.1"/>
    </source>
</evidence>
<comment type="function">
    <text evidence="6">Bidirectionally degrades single-stranded DNA into large acid-insoluble oligonucleotides, which are then degraded further into small acid-soluble oligonucleotides.</text>
</comment>
<organism evidence="7 8">
    <name type="scientific">Amaricoccus solimangrovi</name>
    <dbReference type="NCBI Taxonomy" id="2589815"/>
    <lineage>
        <taxon>Bacteria</taxon>
        <taxon>Pseudomonadati</taxon>
        <taxon>Pseudomonadota</taxon>
        <taxon>Alphaproteobacteria</taxon>
        <taxon>Rhodobacterales</taxon>
        <taxon>Paracoccaceae</taxon>
        <taxon>Amaricoccus</taxon>
    </lineage>
</organism>
<keyword evidence="5 6" id="KW-0269">Exonuclease</keyword>
<dbReference type="InterPro" id="IPR003761">
    <property type="entry name" value="Exonuc_VII_S"/>
</dbReference>
<comment type="subunit">
    <text evidence="6">Heterooligomer composed of large and small subunits.</text>
</comment>
<dbReference type="EC" id="3.1.11.6" evidence="6"/>
<dbReference type="PANTHER" id="PTHR34137">
    <property type="entry name" value="EXODEOXYRIBONUCLEASE 7 SMALL SUBUNIT"/>
    <property type="match status" value="1"/>
</dbReference>
<evidence type="ECO:0000256" key="3">
    <source>
        <dbReference type="ARBA" id="ARBA00022722"/>
    </source>
</evidence>